<keyword evidence="3" id="KW-1185">Reference proteome</keyword>
<reference evidence="2" key="1">
    <citation type="thesis" date="2020" institute="ProQuest LLC" country="789 East Eisenhower Parkway, Ann Arbor, MI, USA">
        <title>Comparative Genomics and Chromosome Evolution.</title>
        <authorList>
            <person name="Mudd A.B."/>
        </authorList>
    </citation>
    <scope>NUCLEOTIDE SEQUENCE</scope>
    <source>
        <strain evidence="2">237g6f4</strain>
        <tissue evidence="2">Blood</tissue>
    </source>
</reference>
<dbReference type="Proteomes" id="UP000824782">
    <property type="component" value="Unassembled WGS sequence"/>
</dbReference>
<sequence>MSSITLSVGNIIRSIHENYVLYINISCFYGLVVWVKRDLNNNIIYSKCFYTMNFKTHFLLSPKRAKTERSSHKPLGLSHAKKPSIPQAIGTFTCKKTF</sequence>
<dbReference type="AlphaFoldDB" id="A0AAV7AXV1"/>
<evidence type="ECO:0000256" key="1">
    <source>
        <dbReference type="SAM" id="Phobius"/>
    </source>
</evidence>
<evidence type="ECO:0000313" key="2">
    <source>
        <dbReference type="EMBL" id="KAG8566401.1"/>
    </source>
</evidence>
<accession>A0AAV7AXV1</accession>
<evidence type="ECO:0000313" key="3">
    <source>
        <dbReference type="Proteomes" id="UP000824782"/>
    </source>
</evidence>
<proteinExistence type="predicted"/>
<feature type="transmembrane region" description="Helical" evidence="1">
    <location>
        <begin position="19"/>
        <end position="35"/>
    </location>
</feature>
<keyword evidence="1" id="KW-0812">Transmembrane</keyword>
<gene>
    <name evidence="2" type="ORF">GDO81_013228</name>
</gene>
<comment type="caution">
    <text evidence="2">The sequence shown here is derived from an EMBL/GenBank/DDBJ whole genome shotgun (WGS) entry which is preliminary data.</text>
</comment>
<dbReference type="EMBL" id="WNYA01000006">
    <property type="protein sequence ID" value="KAG8566401.1"/>
    <property type="molecule type" value="Genomic_DNA"/>
</dbReference>
<name>A0AAV7AXV1_ENGPU</name>
<keyword evidence="1" id="KW-0472">Membrane</keyword>
<protein>
    <submittedName>
        <fullName evidence="2">Uncharacterized protein</fullName>
    </submittedName>
</protein>
<keyword evidence="1" id="KW-1133">Transmembrane helix</keyword>
<organism evidence="2 3">
    <name type="scientific">Engystomops pustulosus</name>
    <name type="common">Tungara frog</name>
    <name type="synonym">Physalaemus pustulosus</name>
    <dbReference type="NCBI Taxonomy" id="76066"/>
    <lineage>
        <taxon>Eukaryota</taxon>
        <taxon>Metazoa</taxon>
        <taxon>Chordata</taxon>
        <taxon>Craniata</taxon>
        <taxon>Vertebrata</taxon>
        <taxon>Euteleostomi</taxon>
        <taxon>Amphibia</taxon>
        <taxon>Batrachia</taxon>
        <taxon>Anura</taxon>
        <taxon>Neobatrachia</taxon>
        <taxon>Hyloidea</taxon>
        <taxon>Leptodactylidae</taxon>
        <taxon>Leiuperinae</taxon>
        <taxon>Engystomops</taxon>
    </lineage>
</organism>